<reference evidence="3" key="1">
    <citation type="submission" date="2015-02" db="EMBL/GenBank/DDBJ databases">
        <title>Description and complete genome sequence of the first cultured representative of the subdivision 5 of the Verrucomicrobia phylum.</title>
        <authorList>
            <person name="Spring S."/>
            <person name="Bunk B."/>
            <person name="Sproer C."/>
            <person name="Klenk H.-P."/>
        </authorList>
    </citation>
    <scope>NUCLEOTIDE SEQUENCE [LARGE SCALE GENOMIC DNA]</scope>
    <source>
        <strain evidence="3">L21-Fru-AB</strain>
    </source>
</reference>
<evidence type="ECO:0000313" key="3">
    <source>
        <dbReference type="Proteomes" id="UP000035268"/>
    </source>
</evidence>
<reference evidence="2 3" key="2">
    <citation type="journal article" date="2016" name="ISME J.">
        <title>Characterization of the first cultured representative of Verrucomicrobia subdivision 5 indicates the proposal of a novel phylum.</title>
        <authorList>
            <person name="Spring S."/>
            <person name="Bunk B."/>
            <person name="Sproer C."/>
            <person name="Schumann P."/>
            <person name="Rohde M."/>
            <person name="Tindall B.J."/>
            <person name="Klenk H.P."/>
        </authorList>
    </citation>
    <scope>NUCLEOTIDE SEQUENCE [LARGE SCALE GENOMIC DNA]</scope>
    <source>
        <strain evidence="2 3">L21-Fru-AB</strain>
    </source>
</reference>
<dbReference type="OrthoDB" id="9795691at2"/>
<keyword evidence="3" id="KW-1185">Reference proteome</keyword>
<feature type="signal peptide" evidence="1">
    <location>
        <begin position="1"/>
        <end position="21"/>
    </location>
</feature>
<dbReference type="Proteomes" id="UP000035268">
    <property type="component" value="Chromosome"/>
</dbReference>
<dbReference type="EMBL" id="CP010904">
    <property type="protein sequence ID" value="AKJ63433.1"/>
    <property type="molecule type" value="Genomic_DNA"/>
</dbReference>
<gene>
    <name evidence="2" type="ORF">L21SP4_00148</name>
</gene>
<evidence type="ECO:0000256" key="1">
    <source>
        <dbReference type="SAM" id="SignalP"/>
    </source>
</evidence>
<dbReference type="NCBIfam" id="NF047436">
    <property type="entry name" value="LA_2272_repeat"/>
    <property type="match status" value="1"/>
</dbReference>
<dbReference type="InterPro" id="IPR058093">
    <property type="entry name" value="LA_2272-like"/>
</dbReference>
<organism evidence="2 3">
    <name type="scientific">Kiritimatiella glycovorans</name>
    <dbReference type="NCBI Taxonomy" id="1307763"/>
    <lineage>
        <taxon>Bacteria</taxon>
        <taxon>Pseudomonadati</taxon>
        <taxon>Kiritimatiellota</taxon>
        <taxon>Kiritimatiellia</taxon>
        <taxon>Kiritimatiellales</taxon>
        <taxon>Kiritimatiellaceae</taxon>
        <taxon>Kiritimatiella</taxon>
    </lineage>
</organism>
<sequence precursor="true">MKRKAVVFTVMMMTAGLSASAAEPVQLSLTPDVAIHDRGVMIRGIALNIWGENPQEALALGIVNGSTGQSLGFSWSLLLNYAESYRGVQWAAVNYATAEFTGWQGGCINYSGGSTYGLQTAFVNYSAHLRGLQLGLFNVAESTDEALQVGVINLLPENETWFGNLPEELAPGMVLVNWSF</sequence>
<accession>A0A0G3EAY3</accession>
<evidence type="ECO:0000313" key="2">
    <source>
        <dbReference type="EMBL" id="AKJ63433.1"/>
    </source>
</evidence>
<protein>
    <submittedName>
        <fullName evidence="2">Uncharacterized protein</fullName>
    </submittedName>
</protein>
<proteinExistence type="predicted"/>
<name>A0A0G3EAY3_9BACT</name>
<keyword evidence="1" id="KW-0732">Signal</keyword>
<feature type="chain" id="PRO_5005184159" evidence="1">
    <location>
        <begin position="22"/>
        <end position="180"/>
    </location>
</feature>
<dbReference type="KEGG" id="vbl:L21SP4_00148"/>
<dbReference type="AlphaFoldDB" id="A0A0G3EAY3"/>
<dbReference type="RefSeq" id="WP_144413700.1">
    <property type="nucleotide sequence ID" value="NZ_CP010904.1"/>
</dbReference>